<organism evidence="1 2">
    <name type="scientific">Peiella sedimenti</name>
    <dbReference type="NCBI Taxonomy" id="3061083"/>
    <lineage>
        <taxon>Bacteria</taxon>
        <taxon>Pseudomonadati</taxon>
        <taxon>Pseudomonadota</taxon>
        <taxon>Alphaproteobacteria</taxon>
        <taxon>Caulobacterales</taxon>
        <taxon>Caulobacteraceae</taxon>
        <taxon>Peiella</taxon>
    </lineage>
</organism>
<comment type="caution">
    <text evidence="1">The sequence shown here is derived from an EMBL/GenBank/DDBJ whole genome shotgun (WGS) entry which is preliminary data.</text>
</comment>
<sequence length="386" mass="42195">MALLTSVTPAPQAADAATDDAADLIVEFRARSEIVSQTGLEDAHALTVRSRLGWRSERRRGLQALIEGEAVSVIDDDFSAPLSPDPARPTISDGDSLELNRAQLSWRPSPAFEIIAGRQRVVLGDGRFVGNSGWRQNEQTFDALRINTTVARGLSVTFLHAKNVRRFPGADHPQGVWRGAVNALSAQAETPAGRLSGLYLTSDLEGRPAESLRTWVIAVEGERRVTGQTEAAWRLDYGRQSAFGPNHGDFSVAYARAVVGVRRQDWSVQVGREWLEGDGPHAFQTPLGSNHAFLGWSDVIGATPSYGLTDDLLRVQRAGGRFRLAAEAHSFQDGSGRNAVGREFDISASAPLGERLSIEAKAARFESRRLAFADFSKVWLTLEYRY</sequence>
<gene>
    <name evidence="1" type="ORF">Q0812_08840</name>
</gene>
<protein>
    <recommendedName>
        <fullName evidence="3">Alginate export domain-containing protein</fullName>
    </recommendedName>
</protein>
<keyword evidence="2" id="KW-1185">Reference proteome</keyword>
<dbReference type="Proteomes" id="UP001169063">
    <property type="component" value="Unassembled WGS sequence"/>
</dbReference>
<name>A0ABT8SLV0_9CAUL</name>
<dbReference type="RefSeq" id="WP_302109961.1">
    <property type="nucleotide sequence ID" value="NZ_JAUKTR010000003.1"/>
</dbReference>
<reference evidence="1" key="1">
    <citation type="submission" date="2023-07" db="EMBL/GenBank/DDBJ databases">
        <title>Brevundimonas soil sp. nov., isolated from the soil of chemical plant.</title>
        <authorList>
            <person name="Wu N."/>
        </authorList>
    </citation>
    <scope>NUCLEOTIDE SEQUENCE</scope>
    <source>
        <strain evidence="1">XZ-24</strain>
    </source>
</reference>
<evidence type="ECO:0008006" key="3">
    <source>
        <dbReference type="Google" id="ProtNLM"/>
    </source>
</evidence>
<proteinExistence type="predicted"/>
<dbReference type="EMBL" id="JAUKTR010000003">
    <property type="protein sequence ID" value="MDO1559532.1"/>
    <property type="molecule type" value="Genomic_DNA"/>
</dbReference>
<evidence type="ECO:0000313" key="1">
    <source>
        <dbReference type="EMBL" id="MDO1559532.1"/>
    </source>
</evidence>
<accession>A0ABT8SLV0</accession>
<evidence type="ECO:0000313" key="2">
    <source>
        <dbReference type="Proteomes" id="UP001169063"/>
    </source>
</evidence>